<reference evidence="1" key="1">
    <citation type="submission" date="2023-07" db="EMBL/GenBank/DDBJ databases">
        <authorList>
            <person name="Stuckert A."/>
        </authorList>
    </citation>
    <scope>NUCLEOTIDE SEQUENCE</scope>
</reference>
<protein>
    <submittedName>
        <fullName evidence="1">Uncharacterized protein</fullName>
    </submittedName>
</protein>
<gene>
    <name evidence="1" type="ORF">RIMI_LOCUS7658350</name>
</gene>
<sequence length="97" mass="10818">MRLQYSLLVPDNVTLVRCSIFKLSMLLPLSRGDVDDDADVLGEDASTHSKEDHDCLEQMQKEVASKKNGSEDPFPHADLTFLTDGSRFADETGRFLS</sequence>
<dbReference type="EMBL" id="CAUEEQ010014648">
    <property type="protein sequence ID" value="CAJ0938618.1"/>
    <property type="molecule type" value="Genomic_DNA"/>
</dbReference>
<evidence type="ECO:0000313" key="1">
    <source>
        <dbReference type="EMBL" id="CAJ0938618.1"/>
    </source>
</evidence>
<comment type="caution">
    <text evidence="1">The sequence shown here is derived from an EMBL/GenBank/DDBJ whole genome shotgun (WGS) entry which is preliminary data.</text>
</comment>
<name>A0ABN9LF24_9NEOB</name>
<organism evidence="1 2">
    <name type="scientific">Ranitomeya imitator</name>
    <name type="common">mimic poison frog</name>
    <dbReference type="NCBI Taxonomy" id="111125"/>
    <lineage>
        <taxon>Eukaryota</taxon>
        <taxon>Metazoa</taxon>
        <taxon>Chordata</taxon>
        <taxon>Craniata</taxon>
        <taxon>Vertebrata</taxon>
        <taxon>Euteleostomi</taxon>
        <taxon>Amphibia</taxon>
        <taxon>Batrachia</taxon>
        <taxon>Anura</taxon>
        <taxon>Neobatrachia</taxon>
        <taxon>Hyloidea</taxon>
        <taxon>Dendrobatidae</taxon>
        <taxon>Dendrobatinae</taxon>
        <taxon>Ranitomeya</taxon>
    </lineage>
</organism>
<proteinExistence type="predicted"/>
<keyword evidence="2" id="KW-1185">Reference proteome</keyword>
<accession>A0ABN9LF24</accession>
<evidence type="ECO:0000313" key="2">
    <source>
        <dbReference type="Proteomes" id="UP001176940"/>
    </source>
</evidence>
<dbReference type="Proteomes" id="UP001176940">
    <property type="component" value="Unassembled WGS sequence"/>
</dbReference>